<evidence type="ECO:0000313" key="3">
    <source>
        <dbReference type="Proteomes" id="UP001595075"/>
    </source>
</evidence>
<keyword evidence="3" id="KW-1185">Reference proteome</keyword>
<protein>
    <submittedName>
        <fullName evidence="2">Uncharacterized protein</fullName>
    </submittedName>
</protein>
<dbReference type="Proteomes" id="UP001595075">
    <property type="component" value="Unassembled WGS sequence"/>
</dbReference>
<proteinExistence type="predicted"/>
<evidence type="ECO:0000256" key="1">
    <source>
        <dbReference type="SAM" id="SignalP"/>
    </source>
</evidence>
<reference evidence="2 3" key="1">
    <citation type="journal article" date="2024" name="Commun. Biol.">
        <title>Comparative genomic analysis of thermophilic fungi reveals convergent evolutionary adaptations and gene losses.</title>
        <authorList>
            <person name="Steindorff A.S."/>
            <person name="Aguilar-Pontes M.V."/>
            <person name="Robinson A.J."/>
            <person name="Andreopoulos B."/>
            <person name="LaButti K."/>
            <person name="Kuo A."/>
            <person name="Mondo S."/>
            <person name="Riley R."/>
            <person name="Otillar R."/>
            <person name="Haridas S."/>
            <person name="Lipzen A."/>
            <person name="Grimwood J."/>
            <person name="Schmutz J."/>
            <person name="Clum A."/>
            <person name="Reid I.D."/>
            <person name="Moisan M.C."/>
            <person name="Butler G."/>
            <person name="Nguyen T.T.M."/>
            <person name="Dewar K."/>
            <person name="Conant G."/>
            <person name="Drula E."/>
            <person name="Henrissat B."/>
            <person name="Hansel C."/>
            <person name="Singer S."/>
            <person name="Hutchinson M.I."/>
            <person name="de Vries R.P."/>
            <person name="Natvig D.O."/>
            <person name="Powell A.J."/>
            <person name="Tsang A."/>
            <person name="Grigoriev I.V."/>
        </authorList>
    </citation>
    <scope>NUCLEOTIDE SEQUENCE [LARGE SCALE GENOMIC DNA]</scope>
    <source>
        <strain evidence="2 3">CBS 494.80</strain>
    </source>
</reference>
<keyword evidence="1" id="KW-0732">Signal</keyword>
<dbReference type="EMBL" id="JAZHXI010000003">
    <property type="protein sequence ID" value="KAL2073895.1"/>
    <property type="molecule type" value="Genomic_DNA"/>
</dbReference>
<evidence type="ECO:0000313" key="2">
    <source>
        <dbReference type="EMBL" id="KAL2073895.1"/>
    </source>
</evidence>
<sequence>MRLSTVLPAFFLALATAAPSGQSTNHPLVLQMPLCGGVCTSDENCGQGCKCFIEGNTCYVPSNGINEHVIPQTNRLPFETQEFCSGSCEHFTDCHWRCTCSWRKECGPEGESRLVEKVETIKVGIKMK</sequence>
<name>A0ABR4CVB9_9HELO</name>
<gene>
    <name evidence="2" type="ORF">VTL71DRAFT_11221</name>
</gene>
<feature type="signal peptide" evidence="1">
    <location>
        <begin position="1"/>
        <end position="23"/>
    </location>
</feature>
<accession>A0ABR4CVB9</accession>
<feature type="chain" id="PRO_5046067995" evidence="1">
    <location>
        <begin position="24"/>
        <end position="128"/>
    </location>
</feature>
<comment type="caution">
    <text evidence="2">The sequence shown here is derived from an EMBL/GenBank/DDBJ whole genome shotgun (WGS) entry which is preliminary data.</text>
</comment>
<organism evidence="2 3">
    <name type="scientific">Oculimacula yallundae</name>
    <dbReference type="NCBI Taxonomy" id="86028"/>
    <lineage>
        <taxon>Eukaryota</taxon>
        <taxon>Fungi</taxon>
        <taxon>Dikarya</taxon>
        <taxon>Ascomycota</taxon>
        <taxon>Pezizomycotina</taxon>
        <taxon>Leotiomycetes</taxon>
        <taxon>Helotiales</taxon>
        <taxon>Ploettnerulaceae</taxon>
        <taxon>Oculimacula</taxon>
    </lineage>
</organism>